<dbReference type="InterPro" id="IPR001789">
    <property type="entry name" value="Sig_transdc_resp-reg_receiver"/>
</dbReference>
<dbReference type="CDD" id="cd19935">
    <property type="entry name" value="REC_OmpR_CusR-like"/>
    <property type="match status" value="1"/>
</dbReference>
<evidence type="ECO:0000256" key="2">
    <source>
        <dbReference type="ARBA" id="ARBA00023012"/>
    </source>
</evidence>
<accession>A0A0B1RDS3</accession>
<keyword evidence="3" id="KW-0805">Transcription regulation</keyword>
<dbReference type="Pfam" id="PF00072">
    <property type="entry name" value="Response_reg"/>
    <property type="match status" value="1"/>
</dbReference>
<feature type="modified residue" description="4-aspartylphosphate" evidence="6">
    <location>
        <position position="51"/>
    </location>
</feature>
<dbReference type="FunFam" id="1.10.10.10:FF:000005">
    <property type="entry name" value="Two-component system response regulator"/>
    <property type="match status" value="1"/>
</dbReference>
<evidence type="ECO:0000259" key="8">
    <source>
        <dbReference type="PROSITE" id="PS50110"/>
    </source>
</evidence>
<keyword evidence="1 6" id="KW-0597">Phosphoprotein</keyword>
<dbReference type="PANTHER" id="PTHR48111:SF76">
    <property type="entry name" value="TWO-COMPONENT RESPONSE REGULATOR"/>
    <property type="match status" value="1"/>
</dbReference>
<dbReference type="GO" id="GO:0006355">
    <property type="term" value="P:regulation of DNA-templated transcription"/>
    <property type="evidence" value="ECO:0007669"/>
    <property type="project" value="InterPro"/>
</dbReference>
<dbReference type="RefSeq" id="WP_039327707.1">
    <property type="nucleotide sequence ID" value="NZ_JTJJ01000008.1"/>
</dbReference>
<evidence type="ECO:0000256" key="1">
    <source>
        <dbReference type="ARBA" id="ARBA00022553"/>
    </source>
</evidence>
<feature type="domain" description="OmpR/PhoB-type" evidence="9">
    <location>
        <begin position="129"/>
        <end position="227"/>
    </location>
</feature>
<dbReference type="Gene3D" id="6.10.250.690">
    <property type="match status" value="1"/>
</dbReference>
<dbReference type="Gene3D" id="3.40.50.2300">
    <property type="match status" value="1"/>
</dbReference>
<keyword evidence="4 7" id="KW-0238">DNA-binding</keyword>
<dbReference type="Pfam" id="PF00486">
    <property type="entry name" value="Trans_reg_C"/>
    <property type="match status" value="1"/>
</dbReference>
<keyword evidence="2" id="KW-0902">Two-component regulatory system</keyword>
<comment type="caution">
    <text evidence="10">The sequence shown here is derived from an EMBL/GenBank/DDBJ whole genome shotgun (WGS) entry which is preliminary data.</text>
</comment>
<dbReference type="Proteomes" id="UP000030853">
    <property type="component" value="Unassembled WGS sequence"/>
</dbReference>
<reference evidence="10 11" key="1">
    <citation type="submission" date="2014-11" db="EMBL/GenBank/DDBJ databases">
        <title>Genome sequencing of Pantoea rodasii ND03.</title>
        <authorList>
            <person name="Muhamad Yunos N.Y."/>
            <person name="Chan K.-G."/>
        </authorList>
    </citation>
    <scope>NUCLEOTIDE SEQUENCE [LARGE SCALE GENOMIC DNA]</scope>
    <source>
        <strain evidence="10 11">ND03</strain>
    </source>
</reference>
<feature type="domain" description="Response regulatory" evidence="8">
    <location>
        <begin position="2"/>
        <end position="116"/>
    </location>
</feature>
<dbReference type="InterPro" id="IPR006291">
    <property type="entry name" value="CusR-like"/>
</dbReference>
<dbReference type="GO" id="GO:0000976">
    <property type="term" value="F:transcription cis-regulatory region binding"/>
    <property type="evidence" value="ECO:0007669"/>
    <property type="project" value="TreeGrafter"/>
</dbReference>
<dbReference type="InterPro" id="IPR039420">
    <property type="entry name" value="WalR-like"/>
</dbReference>
<dbReference type="GO" id="GO:0032993">
    <property type="term" value="C:protein-DNA complex"/>
    <property type="evidence" value="ECO:0007669"/>
    <property type="project" value="TreeGrafter"/>
</dbReference>
<dbReference type="PROSITE" id="PS51755">
    <property type="entry name" value="OMPR_PHOB"/>
    <property type="match status" value="1"/>
</dbReference>
<evidence type="ECO:0000259" key="9">
    <source>
        <dbReference type="PROSITE" id="PS51755"/>
    </source>
</evidence>
<dbReference type="PANTHER" id="PTHR48111">
    <property type="entry name" value="REGULATOR OF RPOS"/>
    <property type="match status" value="1"/>
</dbReference>
<dbReference type="InterPro" id="IPR001867">
    <property type="entry name" value="OmpR/PhoB-type_DNA-bd"/>
</dbReference>
<dbReference type="SUPFAM" id="SSF52172">
    <property type="entry name" value="CheY-like"/>
    <property type="match status" value="1"/>
</dbReference>
<dbReference type="GO" id="GO:0005829">
    <property type="term" value="C:cytosol"/>
    <property type="evidence" value="ECO:0007669"/>
    <property type="project" value="TreeGrafter"/>
</dbReference>
<dbReference type="GO" id="GO:0000156">
    <property type="term" value="F:phosphorelay response regulator activity"/>
    <property type="evidence" value="ECO:0007669"/>
    <property type="project" value="TreeGrafter"/>
</dbReference>
<dbReference type="InterPro" id="IPR036388">
    <property type="entry name" value="WH-like_DNA-bd_sf"/>
</dbReference>
<organism evidence="10 11">
    <name type="scientific">Pantoea rodasii</name>
    <dbReference type="NCBI Taxonomy" id="1076549"/>
    <lineage>
        <taxon>Bacteria</taxon>
        <taxon>Pseudomonadati</taxon>
        <taxon>Pseudomonadota</taxon>
        <taxon>Gammaproteobacteria</taxon>
        <taxon>Enterobacterales</taxon>
        <taxon>Erwiniaceae</taxon>
        <taxon>Pantoea</taxon>
    </lineage>
</organism>
<feature type="DNA-binding region" description="OmpR/PhoB-type" evidence="7">
    <location>
        <begin position="129"/>
        <end position="227"/>
    </location>
</feature>
<evidence type="ECO:0000256" key="5">
    <source>
        <dbReference type="ARBA" id="ARBA00023163"/>
    </source>
</evidence>
<dbReference type="PROSITE" id="PS50110">
    <property type="entry name" value="RESPONSE_REGULATORY"/>
    <property type="match status" value="1"/>
</dbReference>
<evidence type="ECO:0000256" key="3">
    <source>
        <dbReference type="ARBA" id="ARBA00023015"/>
    </source>
</evidence>
<sequence>MRLLLVEDQQMAADYIAKGLRENDFVVDVAANGIDGLHLLLTHDYDLAILDVMLPGINGWKLLEMARQADRATPVMFLTARDDVEDRVKGLELGAEDYLIKPFSFSELLARARVILRRQTPSAVMSSDESQLQIGGLVLDVVKHKVSREGNRIELTQKEFLLLSLLMRRSGEVLSRTVIAEQVWDMNFDPETNVIDVAIRRLRGKIDDNYTVKLLHTIRGAGYVLEEKEHADTP</sequence>
<evidence type="ECO:0000256" key="6">
    <source>
        <dbReference type="PROSITE-ProRule" id="PRU00169"/>
    </source>
</evidence>
<keyword evidence="5" id="KW-0804">Transcription</keyword>
<name>A0A0B1RDS3_9GAMM</name>
<dbReference type="Gene3D" id="1.10.10.10">
    <property type="entry name" value="Winged helix-like DNA-binding domain superfamily/Winged helix DNA-binding domain"/>
    <property type="match status" value="1"/>
</dbReference>
<evidence type="ECO:0000313" key="11">
    <source>
        <dbReference type="Proteomes" id="UP000030853"/>
    </source>
</evidence>
<evidence type="ECO:0000313" key="10">
    <source>
        <dbReference type="EMBL" id="KHJ69816.1"/>
    </source>
</evidence>
<dbReference type="CDD" id="cd00383">
    <property type="entry name" value="trans_reg_C"/>
    <property type="match status" value="1"/>
</dbReference>
<dbReference type="NCBIfam" id="TIGR01387">
    <property type="entry name" value="cztR_silR_copR"/>
    <property type="match status" value="1"/>
</dbReference>
<dbReference type="SMART" id="SM00862">
    <property type="entry name" value="Trans_reg_C"/>
    <property type="match status" value="1"/>
</dbReference>
<evidence type="ECO:0000256" key="7">
    <source>
        <dbReference type="PROSITE-ProRule" id="PRU01091"/>
    </source>
</evidence>
<evidence type="ECO:0000256" key="4">
    <source>
        <dbReference type="ARBA" id="ARBA00023125"/>
    </source>
</evidence>
<dbReference type="SMART" id="SM00448">
    <property type="entry name" value="REC"/>
    <property type="match status" value="1"/>
</dbReference>
<dbReference type="InterPro" id="IPR016032">
    <property type="entry name" value="Sig_transdc_resp-reg_C-effctor"/>
</dbReference>
<protein>
    <submittedName>
        <fullName evidence="10">Transcriptional regulator</fullName>
    </submittedName>
</protein>
<dbReference type="EMBL" id="JTJJ01000008">
    <property type="protein sequence ID" value="KHJ69816.1"/>
    <property type="molecule type" value="Genomic_DNA"/>
</dbReference>
<dbReference type="SUPFAM" id="SSF46894">
    <property type="entry name" value="C-terminal effector domain of the bipartite response regulators"/>
    <property type="match status" value="1"/>
</dbReference>
<dbReference type="AlphaFoldDB" id="A0A0B1RDS3"/>
<proteinExistence type="predicted"/>
<gene>
    <name evidence="10" type="ORF">QU24_01610</name>
</gene>
<dbReference type="InterPro" id="IPR011006">
    <property type="entry name" value="CheY-like_superfamily"/>
</dbReference>